<feature type="region of interest" description="Disordered" evidence="2">
    <location>
        <begin position="322"/>
        <end position="368"/>
    </location>
</feature>
<keyword evidence="4" id="KW-1185">Reference proteome</keyword>
<feature type="compositionally biased region" description="Basic and acidic residues" evidence="2">
    <location>
        <begin position="347"/>
        <end position="356"/>
    </location>
</feature>
<reference evidence="3 4" key="1">
    <citation type="submission" date="2024-04" db="EMBL/GenBank/DDBJ databases">
        <title>Phyllosticta paracitricarpa is synonymous to the EU quarantine fungus P. citricarpa based on phylogenomic analyses.</title>
        <authorList>
            <consortium name="Lawrence Berkeley National Laboratory"/>
            <person name="Van Ingen-Buijs V.A."/>
            <person name="Van Westerhoven A.C."/>
            <person name="Haridas S."/>
            <person name="Skiadas P."/>
            <person name="Martin F."/>
            <person name="Groenewald J.Z."/>
            <person name="Crous P.W."/>
            <person name="Seidl M.F."/>
        </authorList>
    </citation>
    <scope>NUCLEOTIDE SEQUENCE [LARGE SCALE GENOMIC DNA]</scope>
    <source>
        <strain evidence="3 4">CBS 122670</strain>
    </source>
</reference>
<proteinExistence type="predicted"/>
<feature type="compositionally biased region" description="Polar residues" evidence="2">
    <location>
        <begin position="53"/>
        <end position="93"/>
    </location>
</feature>
<evidence type="ECO:0000313" key="3">
    <source>
        <dbReference type="EMBL" id="KAK7553617.1"/>
    </source>
</evidence>
<evidence type="ECO:0000256" key="1">
    <source>
        <dbReference type="SAM" id="Coils"/>
    </source>
</evidence>
<comment type="caution">
    <text evidence="3">The sequence shown here is derived from an EMBL/GenBank/DDBJ whole genome shotgun (WGS) entry which is preliminary data.</text>
</comment>
<dbReference type="Proteomes" id="UP001365128">
    <property type="component" value="Unassembled WGS sequence"/>
</dbReference>
<feature type="coiled-coil region" evidence="1">
    <location>
        <begin position="124"/>
        <end position="183"/>
    </location>
</feature>
<keyword evidence="1" id="KW-0175">Coiled coil</keyword>
<gene>
    <name evidence="3" type="ORF">IWX46DRAFT_590679</name>
</gene>
<dbReference type="EMBL" id="JBBPDW010000004">
    <property type="protein sequence ID" value="KAK7553617.1"/>
    <property type="molecule type" value="Genomic_DNA"/>
</dbReference>
<feature type="region of interest" description="Disordered" evidence="2">
    <location>
        <begin position="42"/>
        <end position="93"/>
    </location>
</feature>
<accession>A0ABR1MMJ1</accession>
<name>A0ABR1MMJ1_9PEZI</name>
<evidence type="ECO:0000256" key="2">
    <source>
        <dbReference type="SAM" id="MobiDB-lite"/>
    </source>
</evidence>
<sequence>MGGPLRGQVPTTQSLPHHLFPAWMMFSIKLRRHRRQPCRLETRSLPLHPYNDPQRQSFQTSHQRQTRQSPSPQLSRSNQSQSSVNDAASNSNHCGLERQIKEARDIELLVTRCHVSEERSLQLEKLLERTKSKAVNRCMELEKQLTSTREAHDQLSRQSLEMRQSAEKRYVELEKNYNAMREANGLLCKHLSTTRKSISNLQSQQGPASKNAYTEDASVHVAEVESTSRILTERSRDLETLAAASKNEIFNLRSQLAAFESKEQMLQARVAALTTEVECLRGRNQKLEDKKWRLQWRMAKDEKQQDVAMMLVGPVLEEIAGDTNARAESKPSKASNLKVKKKKKKLTAGDEAKQGEGPESPVTPPGNT</sequence>
<organism evidence="3 4">
    <name type="scientific">Phyllosticta citricarpa</name>
    <dbReference type="NCBI Taxonomy" id="55181"/>
    <lineage>
        <taxon>Eukaryota</taxon>
        <taxon>Fungi</taxon>
        <taxon>Dikarya</taxon>
        <taxon>Ascomycota</taxon>
        <taxon>Pezizomycotina</taxon>
        <taxon>Dothideomycetes</taxon>
        <taxon>Dothideomycetes incertae sedis</taxon>
        <taxon>Botryosphaeriales</taxon>
        <taxon>Phyllostictaceae</taxon>
        <taxon>Phyllosticta</taxon>
    </lineage>
</organism>
<protein>
    <submittedName>
        <fullName evidence="3">Uncharacterized protein</fullName>
    </submittedName>
</protein>
<evidence type="ECO:0000313" key="4">
    <source>
        <dbReference type="Proteomes" id="UP001365128"/>
    </source>
</evidence>
<feature type="coiled-coil region" evidence="1">
    <location>
        <begin position="256"/>
        <end position="290"/>
    </location>
</feature>